<feature type="transmembrane region" description="Helical" evidence="7">
    <location>
        <begin position="469"/>
        <end position="493"/>
    </location>
</feature>
<dbReference type="Pfam" id="PF13520">
    <property type="entry name" value="AA_permease_2"/>
    <property type="match status" value="1"/>
</dbReference>
<feature type="transmembrane region" description="Helical" evidence="7">
    <location>
        <begin position="105"/>
        <end position="127"/>
    </location>
</feature>
<name>A0A917RII3_9ACTN</name>
<keyword evidence="4 7" id="KW-1133">Transmembrane helix</keyword>
<dbReference type="PANTHER" id="PTHR42770">
    <property type="entry name" value="AMINO ACID TRANSPORTER-RELATED"/>
    <property type="match status" value="1"/>
</dbReference>
<comment type="subcellular location">
    <subcellularLocation>
        <location evidence="1">Cell membrane</location>
        <topology evidence="1">Multi-pass membrane protein</topology>
    </subcellularLocation>
</comment>
<feature type="transmembrane region" description="Helical" evidence="7">
    <location>
        <begin position="438"/>
        <end position="457"/>
    </location>
</feature>
<dbReference type="RefSeq" id="WP_189326817.1">
    <property type="nucleotide sequence ID" value="NZ_BMPQ01000037.1"/>
</dbReference>
<evidence type="ECO:0000313" key="8">
    <source>
        <dbReference type="EMBL" id="GGL08729.1"/>
    </source>
</evidence>
<feature type="compositionally biased region" description="Low complexity" evidence="6">
    <location>
        <begin position="1"/>
        <end position="15"/>
    </location>
</feature>
<reference evidence="8" key="1">
    <citation type="journal article" date="2014" name="Int. J. Syst. Evol. Microbiol.">
        <title>Complete genome sequence of Corynebacterium casei LMG S-19264T (=DSM 44701T), isolated from a smear-ripened cheese.</title>
        <authorList>
            <consortium name="US DOE Joint Genome Institute (JGI-PGF)"/>
            <person name="Walter F."/>
            <person name="Albersmeier A."/>
            <person name="Kalinowski J."/>
            <person name="Ruckert C."/>
        </authorList>
    </citation>
    <scope>NUCLEOTIDE SEQUENCE</scope>
    <source>
        <strain evidence="8">JCM 3035</strain>
    </source>
</reference>
<evidence type="ECO:0000256" key="7">
    <source>
        <dbReference type="SAM" id="Phobius"/>
    </source>
</evidence>
<dbReference type="InterPro" id="IPR002293">
    <property type="entry name" value="AA/rel_permease1"/>
</dbReference>
<dbReference type="PIRSF" id="PIRSF006060">
    <property type="entry name" value="AA_transporter"/>
    <property type="match status" value="1"/>
</dbReference>
<sequence length="522" mass="53344">MTTGSSKTSSTPSASRPAADGGGISTFKGQERALRADRLGTAGLLLSVLAATAPLMVVAGVMPTAFAVMGIVGQPLLFVILGVVLVLFSVGYAEMSRHVHNAGAFYAYVARGLGGTAGAGAALVALAAYSALQVGIYGIFGFEVSGLFATYLEVEVAWWIPALAAALVVGVLGWLKIDVNALVLGVLLLIEVALVVIFDVAAVADPAAEGLSLHAFNPDTLTGAGVGTALCFCIAAFTGFEQAPVYAEETSRPQILVPRAMFLAIGFVAVFFAFSSWALTVAAGPSGIVGAAQKQSAGLLFFLTEPRLGETFTDVLHVLFVTGMFAALLSFHNVVARYAFAMGREGLLPAAFGRTAGTSGAPGTGSLLQTVVAVLVVAGFAVADDKPTGDPTAPVLQLFTWFGNIGALGVILLMATASLSVIVFFVRRGAAGAQAWRLAASAVAGVALLVIAFYTVTDFDVLVGAGPGSVLTWVLPGIILLAAVLGLLQGLLLRVRNPEAHARIGLGNEAFQLDKAAESGTD</sequence>
<evidence type="ECO:0000256" key="5">
    <source>
        <dbReference type="ARBA" id="ARBA00023136"/>
    </source>
</evidence>
<dbReference type="GO" id="GO:0022857">
    <property type="term" value="F:transmembrane transporter activity"/>
    <property type="evidence" value="ECO:0007669"/>
    <property type="project" value="InterPro"/>
</dbReference>
<dbReference type="InterPro" id="IPR050367">
    <property type="entry name" value="APC_superfamily"/>
</dbReference>
<organism evidence="8 9">
    <name type="scientific">Streptomyces flaveus</name>
    <dbReference type="NCBI Taxonomy" id="66370"/>
    <lineage>
        <taxon>Bacteria</taxon>
        <taxon>Bacillati</taxon>
        <taxon>Actinomycetota</taxon>
        <taxon>Actinomycetes</taxon>
        <taxon>Kitasatosporales</taxon>
        <taxon>Streptomycetaceae</taxon>
        <taxon>Streptomyces</taxon>
        <taxon>Streptomyces aurantiacus group</taxon>
    </lineage>
</organism>
<keyword evidence="3 7" id="KW-0812">Transmembrane</keyword>
<keyword evidence="5 7" id="KW-0472">Membrane</keyword>
<dbReference type="Proteomes" id="UP000637788">
    <property type="component" value="Unassembled WGS sequence"/>
</dbReference>
<dbReference type="Gene3D" id="1.20.1740.10">
    <property type="entry name" value="Amino acid/polyamine transporter I"/>
    <property type="match status" value="1"/>
</dbReference>
<evidence type="ECO:0000313" key="9">
    <source>
        <dbReference type="Proteomes" id="UP000637788"/>
    </source>
</evidence>
<gene>
    <name evidence="8" type="ORF">GCM10010094_81900</name>
</gene>
<proteinExistence type="predicted"/>
<feature type="transmembrane region" description="Helical" evidence="7">
    <location>
        <begin position="315"/>
        <end position="340"/>
    </location>
</feature>
<feature type="transmembrane region" description="Helical" evidence="7">
    <location>
        <begin position="401"/>
        <end position="426"/>
    </location>
</feature>
<comment type="caution">
    <text evidence="8">The sequence shown here is derived from an EMBL/GenBank/DDBJ whole genome shotgun (WGS) entry which is preliminary data.</text>
</comment>
<dbReference type="AlphaFoldDB" id="A0A917RII3"/>
<feature type="transmembrane region" description="Helical" evidence="7">
    <location>
        <begin position="260"/>
        <end position="279"/>
    </location>
</feature>
<dbReference type="PANTHER" id="PTHR42770:SF16">
    <property type="entry name" value="AMINO ACID PERMEASE"/>
    <property type="match status" value="1"/>
</dbReference>
<feature type="transmembrane region" description="Helical" evidence="7">
    <location>
        <begin position="182"/>
        <end position="201"/>
    </location>
</feature>
<reference evidence="8" key="2">
    <citation type="submission" date="2020-09" db="EMBL/GenBank/DDBJ databases">
        <authorList>
            <person name="Sun Q."/>
            <person name="Ohkuma M."/>
        </authorList>
    </citation>
    <scope>NUCLEOTIDE SEQUENCE</scope>
    <source>
        <strain evidence="8">JCM 3035</strain>
    </source>
</reference>
<dbReference type="GO" id="GO:0005886">
    <property type="term" value="C:plasma membrane"/>
    <property type="evidence" value="ECO:0007669"/>
    <property type="project" value="UniProtKB-SubCell"/>
</dbReference>
<feature type="transmembrane region" description="Helical" evidence="7">
    <location>
        <begin position="158"/>
        <end position="175"/>
    </location>
</feature>
<keyword evidence="2" id="KW-1003">Cell membrane</keyword>
<feature type="transmembrane region" description="Helical" evidence="7">
    <location>
        <begin position="221"/>
        <end position="240"/>
    </location>
</feature>
<evidence type="ECO:0000256" key="3">
    <source>
        <dbReference type="ARBA" id="ARBA00022692"/>
    </source>
</evidence>
<evidence type="ECO:0000256" key="1">
    <source>
        <dbReference type="ARBA" id="ARBA00004651"/>
    </source>
</evidence>
<evidence type="ECO:0000256" key="6">
    <source>
        <dbReference type="SAM" id="MobiDB-lite"/>
    </source>
</evidence>
<feature type="transmembrane region" description="Helical" evidence="7">
    <location>
        <begin position="76"/>
        <end position="93"/>
    </location>
</feature>
<feature type="transmembrane region" description="Helical" evidence="7">
    <location>
        <begin position="361"/>
        <end position="381"/>
    </location>
</feature>
<dbReference type="EMBL" id="BMPQ01000037">
    <property type="protein sequence ID" value="GGL08729.1"/>
    <property type="molecule type" value="Genomic_DNA"/>
</dbReference>
<protein>
    <submittedName>
        <fullName evidence="8">Amino acid permease</fullName>
    </submittedName>
</protein>
<keyword evidence="9" id="KW-1185">Reference proteome</keyword>
<feature type="region of interest" description="Disordered" evidence="6">
    <location>
        <begin position="1"/>
        <end position="26"/>
    </location>
</feature>
<feature type="transmembrane region" description="Helical" evidence="7">
    <location>
        <begin position="44"/>
        <end position="69"/>
    </location>
</feature>
<evidence type="ECO:0000256" key="4">
    <source>
        <dbReference type="ARBA" id="ARBA00022989"/>
    </source>
</evidence>
<accession>A0A917RII3</accession>
<evidence type="ECO:0000256" key="2">
    <source>
        <dbReference type="ARBA" id="ARBA00022475"/>
    </source>
</evidence>